<organism evidence="5 6">
    <name type="scientific">Fraxinus pennsylvanica</name>
    <dbReference type="NCBI Taxonomy" id="56036"/>
    <lineage>
        <taxon>Eukaryota</taxon>
        <taxon>Viridiplantae</taxon>
        <taxon>Streptophyta</taxon>
        <taxon>Embryophyta</taxon>
        <taxon>Tracheophyta</taxon>
        <taxon>Spermatophyta</taxon>
        <taxon>Magnoliopsida</taxon>
        <taxon>eudicotyledons</taxon>
        <taxon>Gunneridae</taxon>
        <taxon>Pentapetalae</taxon>
        <taxon>asterids</taxon>
        <taxon>lamiids</taxon>
        <taxon>Lamiales</taxon>
        <taxon>Oleaceae</taxon>
        <taxon>Oleeae</taxon>
        <taxon>Fraxinus</taxon>
    </lineage>
</organism>
<sequence length="241" mass="27524">MSHSGGSLFVFDRNVIQHFRQDGYSWMKEANEKLKVGRIDALKCYYAHGEEDQNFQRRSYWMLKELSHLVFVHYLVVKENRTNFKCYRESEVIPDSQKPRENIHNSQVESSVFSEIQPNSYEGTLQVTDPASLDSAHASEFENAELVYCHQQSPGCQSFDNVMQPVVQKMRDGSIPYCDVPISDLKMSFNPAALLASIKQKAKRKDEVDPGEGVRSLELIMLKALSMVRASSVIPKDEAPR</sequence>
<evidence type="ECO:0000313" key="6">
    <source>
        <dbReference type="Proteomes" id="UP000834106"/>
    </source>
</evidence>
<protein>
    <recommendedName>
        <fullName evidence="4">CG-1 domain-containing protein</fullName>
    </recommendedName>
</protein>
<dbReference type="InterPro" id="IPR005559">
    <property type="entry name" value="CG-1_dom"/>
</dbReference>
<proteinExistence type="predicted"/>
<evidence type="ECO:0000259" key="4">
    <source>
        <dbReference type="PROSITE" id="PS51437"/>
    </source>
</evidence>
<feature type="domain" description="CG-1" evidence="4">
    <location>
        <begin position="1"/>
        <end position="83"/>
    </location>
</feature>
<gene>
    <name evidence="5" type="ORF">FPE_LOCUS601</name>
</gene>
<keyword evidence="2" id="KW-0804">Transcription</keyword>
<dbReference type="Proteomes" id="UP000834106">
    <property type="component" value="Chromosome 1"/>
</dbReference>
<dbReference type="GO" id="GO:0003712">
    <property type="term" value="F:transcription coregulator activity"/>
    <property type="evidence" value="ECO:0007669"/>
    <property type="project" value="TreeGrafter"/>
</dbReference>
<evidence type="ECO:0000256" key="3">
    <source>
        <dbReference type="ARBA" id="ARBA00023242"/>
    </source>
</evidence>
<dbReference type="GO" id="GO:0003690">
    <property type="term" value="F:double-stranded DNA binding"/>
    <property type="evidence" value="ECO:0007669"/>
    <property type="project" value="TreeGrafter"/>
</dbReference>
<keyword evidence="3" id="KW-0539">Nucleus</keyword>
<dbReference type="GO" id="GO:0006357">
    <property type="term" value="P:regulation of transcription by RNA polymerase II"/>
    <property type="evidence" value="ECO:0007669"/>
    <property type="project" value="TreeGrafter"/>
</dbReference>
<dbReference type="Pfam" id="PF03859">
    <property type="entry name" value="CG-1"/>
    <property type="match status" value="1"/>
</dbReference>
<dbReference type="PANTHER" id="PTHR23335:SF1">
    <property type="entry name" value="CALMODULIN-BINDING TRANSCRIPTION ACTIVATOR, ISOFORM F"/>
    <property type="match status" value="1"/>
</dbReference>
<evidence type="ECO:0000256" key="2">
    <source>
        <dbReference type="ARBA" id="ARBA00023163"/>
    </source>
</evidence>
<dbReference type="EMBL" id="OU503036">
    <property type="protein sequence ID" value="CAI9753170.1"/>
    <property type="molecule type" value="Genomic_DNA"/>
</dbReference>
<dbReference type="PANTHER" id="PTHR23335">
    <property type="entry name" value="CALMODULIN-BINDING TRANSCRIPTION ACTIVATOR CAMTA"/>
    <property type="match status" value="1"/>
</dbReference>
<dbReference type="GO" id="GO:0005634">
    <property type="term" value="C:nucleus"/>
    <property type="evidence" value="ECO:0007669"/>
    <property type="project" value="UniProtKB-SubCell"/>
</dbReference>
<name>A0AAD1YLT3_9LAMI</name>
<accession>A0AAD1YLT3</accession>
<reference evidence="5" key="1">
    <citation type="submission" date="2023-05" db="EMBL/GenBank/DDBJ databases">
        <authorList>
            <person name="Huff M."/>
        </authorList>
    </citation>
    <scope>NUCLEOTIDE SEQUENCE</scope>
</reference>
<dbReference type="SMART" id="SM01076">
    <property type="entry name" value="CG-1"/>
    <property type="match status" value="1"/>
</dbReference>
<dbReference type="PROSITE" id="PS51437">
    <property type="entry name" value="CG_1"/>
    <property type="match status" value="1"/>
</dbReference>
<keyword evidence="6" id="KW-1185">Reference proteome</keyword>
<comment type="subcellular location">
    <subcellularLocation>
        <location evidence="1">Nucleus</location>
    </subcellularLocation>
</comment>
<dbReference type="AlphaFoldDB" id="A0AAD1YLT3"/>
<evidence type="ECO:0000256" key="1">
    <source>
        <dbReference type="ARBA" id="ARBA00004123"/>
    </source>
</evidence>
<evidence type="ECO:0000313" key="5">
    <source>
        <dbReference type="EMBL" id="CAI9753170.1"/>
    </source>
</evidence>